<dbReference type="GO" id="GO:0003723">
    <property type="term" value="F:RNA binding"/>
    <property type="evidence" value="ECO:0007669"/>
    <property type="project" value="TreeGrafter"/>
</dbReference>
<dbReference type="SMART" id="SM00382">
    <property type="entry name" value="AAA"/>
    <property type="match status" value="1"/>
</dbReference>
<dbReference type="KEGG" id="seme:MIZ01_0343"/>
<dbReference type="InterPro" id="IPR027417">
    <property type="entry name" value="P-loop_NTPase"/>
</dbReference>
<gene>
    <name evidence="8" type="ORF">MIZ01_0343</name>
</gene>
<evidence type="ECO:0000256" key="5">
    <source>
        <dbReference type="SAM" id="MobiDB-lite"/>
    </source>
</evidence>
<dbReference type="Pfam" id="PF11898">
    <property type="entry name" value="DUF3418"/>
    <property type="match status" value="1"/>
</dbReference>
<feature type="compositionally biased region" description="Basic and acidic residues" evidence="5">
    <location>
        <begin position="564"/>
        <end position="581"/>
    </location>
</feature>
<dbReference type="Gene3D" id="1.20.120.1080">
    <property type="match status" value="1"/>
</dbReference>
<keyword evidence="4" id="KW-0067">ATP-binding</keyword>
<evidence type="ECO:0000256" key="2">
    <source>
        <dbReference type="ARBA" id="ARBA00022801"/>
    </source>
</evidence>
<dbReference type="Pfam" id="PF00270">
    <property type="entry name" value="DEAD"/>
    <property type="match status" value="1"/>
</dbReference>
<name>A0AAN1X874_9PROT</name>
<protein>
    <recommendedName>
        <fullName evidence="10">RNA helicase</fullName>
    </recommendedName>
</protein>
<dbReference type="InterPro" id="IPR014001">
    <property type="entry name" value="Helicase_ATP-bd"/>
</dbReference>
<dbReference type="PANTHER" id="PTHR18934">
    <property type="entry name" value="ATP-DEPENDENT RNA HELICASE"/>
    <property type="match status" value="1"/>
</dbReference>
<evidence type="ECO:0000256" key="4">
    <source>
        <dbReference type="ARBA" id="ARBA00022840"/>
    </source>
</evidence>
<evidence type="ECO:0000313" key="9">
    <source>
        <dbReference type="Proteomes" id="UP001320326"/>
    </source>
</evidence>
<evidence type="ECO:0000259" key="6">
    <source>
        <dbReference type="PROSITE" id="PS51192"/>
    </source>
</evidence>
<organism evidence="8 9">
    <name type="scientific">Sideroxyarcus emersonii</name>
    <dbReference type="NCBI Taxonomy" id="2764705"/>
    <lineage>
        <taxon>Bacteria</taxon>
        <taxon>Pseudomonadati</taxon>
        <taxon>Pseudomonadota</taxon>
        <taxon>Betaproteobacteria</taxon>
        <taxon>Nitrosomonadales</taxon>
        <taxon>Gallionellaceae</taxon>
        <taxon>Sideroxyarcus</taxon>
    </lineage>
</organism>
<dbReference type="InterPro" id="IPR048333">
    <property type="entry name" value="HA2_WH"/>
</dbReference>
<dbReference type="SUPFAM" id="SSF52540">
    <property type="entry name" value="P-loop containing nucleoside triphosphate hydrolases"/>
    <property type="match status" value="1"/>
</dbReference>
<keyword evidence="2" id="KW-0378">Hydrolase</keyword>
<feature type="domain" description="Helicase ATP-binding" evidence="6">
    <location>
        <begin position="38"/>
        <end position="201"/>
    </location>
</feature>
<dbReference type="InterPro" id="IPR011709">
    <property type="entry name" value="DEAD-box_helicase_OB_fold"/>
</dbReference>
<dbReference type="InterPro" id="IPR011545">
    <property type="entry name" value="DEAD/DEAH_box_helicase_dom"/>
</dbReference>
<keyword evidence="3" id="KW-0347">Helicase</keyword>
<dbReference type="GO" id="GO:0016787">
    <property type="term" value="F:hydrolase activity"/>
    <property type="evidence" value="ECO:0007669"/>
    <property type="project" value="UniProtKB-KW"/>
</dbReference>
<feature type="compositionally biased region" description="Basic and acidic residues" evidence="5">
    <location>
        <begin position="595"/>
        <end position="609"/>
    </location>
</feature>
<accession>A0AAN1X874</accession>
<dbReference type="InterPro" id="IPR010222">
    <property type="entry name" value="RNA_helicase_HrpA"/>
</dbReference>
<dbReference type="InterPro" id="IPR003593">
    <property type="entry name" value="AAA+_ATPase"/>
</dbReference>
<sequence length="1301" mass="146967">MNAALSPLAQRRLARIQQLSAIEYPADLPVVARREELAQAIEKHQVVIVCGETGSGKTTQLPKICLSLGRGVLGVIGHTQPRRVAARSVGARIAHELKSELGGLVGYKVRFNDKVSPDTCIKLMTDGILLAEIHHDPNLRQYDTIIIDEAHERSLNIDFLLGYLRQLLPRRPDLKLIITSATLDAERFSKHFGNAPVLQVSGRTYPVEVRYRPPQQNEEGDTQDVPQAVCSALDELSIGGLKGDVLVFLPGEREIRDTAEALRKHQHKGIEILPLFSRLSIAEQDRVFKLASGMRRVVLATNVAETSLTVPNIGYVIDSGLARINRYSVRQKVEQLRIENISRAAANQRAGRCGRVMSGICIRLYDEADFLQRPEFTDAEIFRVSLATVILRMSALGLGEVEAFPFIEPPGSRAIADGYQLLQELNAIDDKRTLTPLGHELAKLPLDPKVARLLLAGRQFHCLNEILIIASALALQDPRDRPAERREAADAAHQRFNDERSDFLAYLKLWAWFQEAIKHKKSNKLWANECREKFLSPLRLREWHELHQQLHAQVSEMGMFEPNSRIDRQSGADRNPAEKNIPRSGQNPSVAPLRGDVENHLDSGLRRNDGSSSQPATYEQIHKALLTGLLGNIGCKGVDKEPYYLGPREIKFFIASNSVLAKKGTKWVVAAEIVETTKLFARCVARIEPEWLEEVGAHLIKRSYFEPHWEKKAAQVAAWERSTLYGLLINPKKRVHYGPMNPEESREVFIREALVNGEFNTQAPFFAYNQKLIADIEALEHKARRPDVLVDDELIFAFYDARIPAGIHNGAAFEHWRKEVEREQPKLLYLKKDDLMRHEAAGITTEQFPPQMLMNNVSYALAYNFAPGKNDDGVTLTVPQALLNQVSAARCEWLVPGILAEKVAQLVKSLPQKLRRHCVPVPEFAAAFCAGVKVSDTPLLQALARYIREQKQVDVPLDAFRLEQLPPHLLMNFRVVDEHGRQLGMSRNFAQLRGEWSPKQAVAAPVQTARNAAPQQKSSGERYTEWRFGDFKPTREESRAGQTVTVFNALVDEGDAVTLQSFDTRDEAQAAQRLGLRRLFMLALKEQVKYLEKNLPSLQAMAMQFLPFGSQQDLQRQILAVTFDRCCLNDPWPESEKEFASRSKEAKARLNLVAQEIARLVGAVLAEYHTLQKALPGFKAHGQVQQDIRSQCEWLLGKEWIARTPYERMQHMPRYLKAINVRLEKLRTNPARDAQNMAQMNPLLQQWQRRLSSQHGEADARLEDFGWMLQELRVSLFAQELKTPVIVSVKRLEKMLAGLSG</sequence>
<dbReference type="Pfam" id="PF07717">
    <property type="entry name" value="OB_NTP_bind"/>
    <property type="match status" value="1"/>
</dbReference>
<dbReference type="CDD" id="cd17989">
    <property type="entry name" value="DEXHc_HrpA"/>
    <property type="match status" value="1"/>
</dbReference>
<dbReference type="Pfam" id="PF04408">
    <property type="entry name" value="WHD_HA2"/>
    <property type="match status" value="1"/>
</dbReference>
<dbReference type="SMART" id="SM00847">
    <property type="entry name" value="HA2"/>
    <property type="match status" value="1"/>
</dbReference>
<dbReference type="Gene3D" id="3.40.50.300">
    <property type="entry name" value="P-loop containing nucleotide triphosphate hydrolases"/>
    <property type="match status" value="2"/>
</dbReference>
<dbReference type="CDD" id="cd18791">
    <property type="entry name" value="SF2_C_RHA"/>
    <property type="match status" value="1"/>
</dbReference>
<dbReference type="InterPro" id="IPR007502">
    <property type="entry name" value="Helicase-assoc_dom"/>
</dbReference>
<reference evidence="8 9" key="1">
    <citation type="journal article" date="2022" name="Int. J. Syst. Evol. Microbiol.">
        <title>&lt;i&gt;Sideroxyarcus emersonii&lt;/i&gt; gen. nov. sp. nov., a neutrophilic, microaerobic iron- and thiosulfate-oxidizing bacterium isolated from iron-rich wetland sediment.</title>
        <authorList>
            <person name="Kato S."/>
            <person name="Itoh T."/>
            <person name="Iino T."/>
            <person name="Ohkuma M."/>
        </authorList>
    </citation>
    <scope>NUCLEOTIDE SEQUENCE [LARGE SCALE GENOMIC DNA]</scope>
    <source>
        <strain evidence="8 9">MIZ01</strain>
    </source>
</reference>
<dbReference type="GO" id="GO:0003724">
    <property type="term" value="F:RNA helicase activity"/>
    <property type="evidence" value="ECO:0007669"/>
    <property type="project" value="InterPro"/>
</dbReference>
<evidence type="ECO:0000259" key="7">
    <source>
        <dbReference type="PROSITE" id="PS51194"/>
    </source>
</evidence>
<dbReference type="PROSITE" id="PS51194">
    <property type="entry name" value="HELICASE_CTER"/>
    <property type="match status" value="1"/>
</dbReference>
<dbReference type="PANTHER" id="PTHR18934:SF99">
    <property type="entry name" value="ATP-DEPENDENT RNA HELICASE DHX37-RELATED"/>
    <property type="match status" value="1"/>
</dbReference>
<dbReference type="Proteomes" id="UP001320326">
    <property type="component" value="Chromosome"/>
</dbReference>
<evidence type="ECO:0008006" key="10">
    <source>
        <dbReference type="Google" id="ProtNLM"/>
    </source>
</evidence>
<dbReference type="GO" id="GO:0005524">
    <property type="term" value="F:ATP binding"/>
    <property type="evidence" value="ECO:0007669"/>
    <property type="project" value="UniProtKB-KW"/>
</dbReference>
<dbReference type="PROSITE" id="PS51192">
    <property type="entry name" value="HELICASE_ATP_BIND_1"/>
    <property type="match status" value="1"/>
</dbReference>
<dbReference type="Pfam" id="PF21010">
    <property type="entry name" value="HA2_C"/>
    <property type="match status" value="1"/>
</dbReference>
<feature type="domain" description="Helicase C-terminal" evidence="7">
    <location>
        <begin position="232"/>
        <end position="397"/>
    </location>
</feature>
<dbReference type="RefSeq" id="WP_237247753.1">
    <property type="nucleotide sequence ID" value="NZ_AP023423.1"/>
</dbReference>
<feature type="region of interest" description="Disordered" evidence="5">
    <location>
        <begin position="564"/>
        <end position="616"/>
    </location>
</feature>
<evidence type="ECO:0000313" key="8">
    <source>
        <dbReference type="EMBL" id="BCK86580.1"/>
    </source>
</evidence>
<dbReference type="InterPro" id="IPR001650">
    <property type="entry name" value="Helicase_C-like"/>
</dbReference>
<evidence type="ECO:0000256" key="3">
    <source>
        <dbReference type="ARBA" id="ARBA00022806"/>
    </source>
</evidence>
<keyword evidence="9" id="KW-1185">Reference proteome</keyword>
<proteinExistence type="predicted"/>
<dbReference type="EMBL" id="AP023423">
    <property type="protein sequence ID" value="BCK86580.1"/>
    <property type="molecule type" value="Genomic_DNA"/>
</dbReference>
<keyword evidence="1" id="KW-0547">Nucleotide-binding</keyword>
<dbReference type="Pfam" id="PF00271">
    <property type="entry name" value="Helicase_C"/>
    <property type="match status" value="1"/>
</dbReference>
<dbReference type="SMART" id="SM00487">
    <property type="entry name" value="DEXDc"/>
    <property type="match status" value="1"/>
</dbReference>
<dbReference type="FunFam" id="3.40.50.300:FF:000575">
    <property type="entry name" value="ATP-dependent helicase hrpA"/>
    <property type="match status" value="1"/>
</dbReference>
<dbReference type="InterPro" id="IPR024590">
    <property type="entry name" value="HrpA_C"/>
</dbReference>
<dbReference type="NCBIfam" id="TIGR01967">
    <property type="entry name" value="DEAH_box_HrpA"/>
    <property type="match status" value="1"/>
</dbReference>
<dbReference type="SMART" id="SM00490">
    <property type="entry name" value="HELICc"/>
    <property type="match status" value="1"/>
</dbReference>
<dbReference type="FunFam" id="1.20.120.1080:FF:000005">
    <property type="entry name" value="ATP-dependent helicase HrpA"/>
    <property type="match status" value="1"/>
</dbReference>
<evidence type="ECO:0000256" key="1">
    <source>
        <dbReference type="ARBA" id="ARBA00022741"/>
    </source>
</evidence>